<protein>
    <submittedName>
        <fullName evidence="1">Uncharacterized protein</fullName>
    </submittedName>
</protein>
<reference evidence="2" key="1">
    <citation type="submission" date="2019-02" db="EMBL/GenBank/DDBJ databases">
        <title>Complete genome sequence of Rhodoferax sp. Gr-4.</title>
        <authorList>
            <person name="Jin L."/>
        </authorList>
    </citation>
    <scope>NUCLEOTIDE SEQUENCE [LARGE SCALE GENOMIC DNA]</scope>
    <source>
        <strain evidence="2">Gr-4</strain>
    </source>
</reference>
<dbReference type="AlphaFoldDB" id="A0A515ER07"/>
<gene>
    <name evidence="1" type="ORF">EXZ61_13455</name>
</gene>
<evidence type="ECO:0000313" key="2">
    <source>
        <dbReference type="Proteomes" id="UP000317365"/>
    </source>
</evidence>
<reference evidence="2" key="2">
    <citation type="journal article" date="2020" name="Int. J. Syst. Evol. Microbiol.">
        <title>Genomic insights into a novel species Rhodoferax aquaticus sp. nov., isolated from freshwater.</title>
        <authorList>
            <person name="Li T."/>
            <person name="Zhuo Y."/>
            <person name="Jin C.Z."/>
            <person name="Wu X."/>
            <person name="Ko S.R."/>
            <person name="Jin F.J."/>
            <person name="Ahn C.Y."/>
            <person name="Oh H.M."/>
            <person name="Lee H.G."/>
            <person name="Jin L."/>
        </authorList>
    </citation>
    <scope>NUCLEOTIDE SEQUENCE [LARGE SCALE GENOMIC DNA]</scope>
    <source>
        <strain evidence="2">Gr-4</strain>
    </source>
</reference>
<evidence type="ECO:0000313" key="1">
    <source>
        <dbReference type="EMBL" id="QDL55093.1"/>
    </source>
</evidence>
<dbReference type="Proteomes" id="UP000317365">
    <property type="component" value="Chromosome"/>
</dbReference>
<accession>A0A515ER07</accession>
<organism evidence="1 2">
    <name type="scientific">Rhodoferax aquaticus</name>
    <dbReference type="NCBI Taxonomy" id="2527691"/>
    <lineage>
        <taxon>Bacteria</taxon>
        <taxon>Pseudomonadati</taxon>
        <taxon>Pseudomonadota</taxon>
        <taxon>Betaproteobacteria</taxon>
        <taxon>Burkholderiales</taxon>
        <taxon>Comamonadaceae</taxon>
        <taxon>Rhodoferax</taxon>
    </lineage>
</organism>
<sequence length="113" mass="12401">MHHAQSAQTLAHAIDLGKQGPWAKILVIRDSLVTSLEVLSAIRQMGATLVREHQLVAFAWVIEPSVLGYTLLCDRYASLHKGLLETPVFDNLAAAVYSVEKTLAEHPRPSCTN</sequence>
<proteinExistence type="predicted"/>
<dbReference type="KEGG" id="rhg:EXZ61_13455"/>
<name>A0A515ER07_9BURK</name>
<dbReference type="EMBL" id="CP036282">
    <property type="protein sequence ID" value="QDL55093.1"/>
    <property type="molecule type" value="Genomic_DNA"/>
</dbReference>
<keyword evidence="2" id="KW-1185">Reference proteome</keyword>
<dbReference type="RefSeq" id="WP_142812253.1">
    <property type="nucleotide sequence ID" value="NZ_CP036282.1"/>
</dbReference>